<dbReference type="GO" id="GO:0006351">
    <property type="term" value="P:DNA-templated transcription"/>
    <property type="evidence" value="ECO:0007669"/>
    <property type="project" value="InterPro"/>
</dbReference>
<reference evidence="3" key="1">
    <citation type="submission" date="2019-08" db="EMBL/GenBank/DDBJ databases">
        <authorList>
            <person name="Kucharzyk K."/>
            <person name="Murdoch R.W."/>
            <person name="Higgins S."/>
            <person name="Loffler F."/>
        </authorList>
    </citation>
    <scope>NUCLEOTIDE SEQUENCE</scope>
</reference>
<comment type="caution">
    <text evidence="3">The sequence shown here is derived from an EMBL/GenBank/DDBJ whole genome shotgun (WGS) entry which is preliminary data.</text>
</comment>
<keyword evidence="2" id="KW-0804">Transcription</keyword>
<dbReference type="GO" id="GO:0000428">
    <property type="term" value="C:DNA-directed RNA polymerase complex"/>
    <property type="evidence" value="ECO:0007669"/>
    <property type="project" value="UniProtKB-KW"/>
</dbReference>
<protein>
    <submittedName>
        <fullName evidence="3">Uncharacterized protein</fullName>
    </submittedName>
</protein>
<dbReference type="SUPFAM" id="SSF55257">
    <property type="entry name" value="RBP11-like subunits of RNA polymerase"/>
    <property type="match status" value="1"/>
</dbReference>
<sequence>MESDGSYTAKDLVLNAANVVKGKAEELITILDQL</sequence>
<evidence type="ECO:0000313" key="3">
    <source>
        <dbReference type="EMBL" id="MPN24309.1"/>
    </source>
</evidence>
<keyword evidence="1" id="KW-0240">DNA-directed RNA polymerase</keyword>
<dbReference type="GO" id="GO:0046983">
    <property type="term" value="F:protein dimerization activity"/>
    <property type="evidence" value="ECO:0007669"/>
    <property type="project" value="InterPro"/>
</dbReference>
<gene>
    <name evidence="3" type="ORF">SDC9_171705</name>
</gene>
<dbReference type="EMBL" id="VSSQ01073126">
    <property type="protein sequence ID" value="MPN24309.1"/>
    <property type="molecule type" value="Genomic_DNA"/>
</dbReference>
<evidence type="ECO:0000256" key="2">
    <source>
        <dbReference type="ARBA" id="ARBA00023163"/>
    </source>
</evidence>
<dbReference type="InterPro" id="IPR036603">
    <property type="entry name" value="RBP11-like"/>
</dbReference>
<organism evidence="3">
    <name type="scientific">bioreactor metagenome</name>
    <dbReference type="NCBI Taxonomy" id="1076179"/>
    <lineage>
        <taxon>unclassified sequences</taxon>
        <taxon>metagenomes</taxon>
        <taxon>ecological metagenomes</taxon>
    </lineage>
</organism>
<accession>A0A645GEV4</accession>
<evidence type="ECO:0000256" key="1">
    <source>
        <dbReference type="ARBA" id="ARBA00022478"/>
    </source>
</evidence>
<name>A0A645GEV4_9ZZZZ</name>
<proteinExistence type="predicted"/>
<dbReference type="AlphaFoldDB" id="A0A645GEV4"/>